<dbReference type="InterPro" id="IPR036291">
    <property type="entry name" value="NAD(P)-bd_dom_sf"/>
</dbReference>
<dbReference type="STRING" id="1353528.DT23_11390"/>
<dbReference type="PANTHER" id="PTHR33303">
    <property type="entry name" value="CYTOPLASMIC PROTEIN-RELATED"/>
    <property type="match status" value="1"/>
</dbReference>
<dbReference type="Pfam" id="PF13380">
    <property type="entry name" value="CoA_binding_2"/>
    <property type="match status" value="1"/>
</dbReference>
<reference evidence="2 3" key="1">
    <citation type="journal article" date="2015" name="Antonie Van Leeuwenhoek">
        <title>Thioclava indica sp. nov., isolated from surface seawater of the Indian Ocean.</title>
        <authorList>
            <person name="Liu Y."/>
            <person name="Lai Q."/>
            <person name="Du J."/>
            <person name="Xu H."/>
            <person name="Jiang L."/>
            <person name="Shao Z."/>
        </authorList>
    </citation>
    <scope>NUCLEOTIDE SEQUENCE [LARGE SCALE GENOMIC DNA]</scope>
    <source>
        <strain evidence="2 3">DT23-4</strain>
    </source>
</reference>
<dbReference type="Gene3D" id="3.40.50.720">
    <property type="entry name" value="NAD(P)-binding Rossmann-like Domain"/>
    <property type="match status" value="1"/>
</dbReference>
<dbReference type="PANTHER" id="PTHR33303:SF2">
    <property type="entry name" value="COA-BINDING DOMAIN-CONTAINING PROTEIN"/>
    <property type="match status" value="1"/>
</dbReference>
<dbReference type="eggNOG" id="COG1832">
    <property type="taxonomic scope" value="Bacteria"/>
</dbReference>
<dbReference type="Proteomes" id="UP000027471">
    <property type="component" value="Unassembled WGS sequence"/>
</dbReference>
<keyword evidence="3" id="KW-1185">Reference proteome</keyword>
<comment type="caution">
    <text evidence="2">The sequence shown here is derived from an EMBL/GenBank/DDBJ whole genome shotgun (WGS) entry which is preliminary data.</text>
</comment>
<dbReference type="InterPro" id="IPR003781">
    <property type="entry name" value="CoA-bd"/>
</dbReference>
<evidence type="ECO:0000313" key="2">
    <source>
        <dbReference type="EMBL" id="KEO60985.1"/>
    </source>
</evidence>
<name>A0A074JYK6_9RHOB</name>
<feature type="domain" description="CoA-binding" evidence="1">
    <location>
        <begin position="9"/>
        <end position="108"/>
    </location>
</feature>
<dbReference type="EMBL" id="AUNB01000012">
    <property type="protein sequence ID" value="KEO60985.1"/>
    <property type="molecule type" value="Genomic_DNA"/>
</dbReference>
<gene>
    <name evidence="2" type="ORF">DT23_11390</name>
</gene>
<organism evidence="2 3">
    <name type="scientific">Thioclava indica</name>
    <dbReference type="NCBI Taxonomy" id="1353528"/>
    <lineage>
        <taxon>Bacteria</taxon>
        <taxon>Pseudomonadati</taxon>
        <taxon>Pseudomonadota</taxon>
        <taxon>Alphaproteobacteria</taxon>
        <taxon>Rhodobacterales</taxon>
        <taxon>Paracoccaceae</taxon>
        <taxon>Thioclava</taxon>
    </lineage>
</organism>
<dbReference type="SMART" id="SM00881">
    <property type="entry name" value="CoA_binding"/>
    <property type="match status" value="1"/>
</dbReference>
<accession>A0A074JYK6</accession>
<proteinExistence type="predicted"/>
<dbReference type="OrthoDB" id="9804695at2"/>
<evidence type="ECO:0000259" key="1">
    <source>
        <dbReference type="SMART" id="SM00881"/>
    </source>
</evidence>
<sequence length="141" mass="15270">MTDADLRDILTETRVIAVVGISNKPERPSHEVAQYLQAKGYRIVPVNPGLAGQTLLGETVYADLGAIPDDLGVDMVDIFRRSETVPEVVADALAHLPGLRTIWMQLGVVHEGAAQQARAKGVRVVMNRCPKIDYPRVMAGG</sequence>
<dbReference type="RefSeq" id="WP_038128630.1">
    <property type="nucleotide sequence ID" value="NZ_AUNB01000012.1"/>
</dbReference>
<protein>
    <recommendedName>
        <fullName evidence="1">CoA-binding domain-containing protein</fullName>
    </recommendedName>
</protein>
<dbReference type="SUPFAM" id="SSF51735">
    <property type="entry name" value="NAD(P)-binding Rossmann-fold domains"/>
    <property type="match status" value="1"/>
</dbReference>
<evidence type="ECO:0000313" key="3">
    <source>
        <dbReference type="Proteomes" id="UP000027471"/>
    </source>
</evidence>
<dbReference type="AlphaFoldDB" id="A0A074JYK6"/>